<feature type="compositionally biased region" description="Basic and acidic residues" evidence="1">
    <location>
        <begin position="33"/>
        <end position="60"/>
    </location>
</feature>
<organism evidence="2 3">
    <name type="scientific">Arabis nemorensis</name>
    <dbReference type="NCBI Taxonomy" id="586526"/>
    <lineage>
        <taxon>Eukaryota</taxon>
        <taxon>Viridiplantae</taxon>
        <taxon>Streptophyta</taxon>
        <taxon>Embryophyta</taxon>
        <taxon>Tracheophyta</taxon>
        <taxon>Spermatophyta</taxon>
        <taxon>Magnoliopsida</taxon>
        <taxon>eudicotyledons</taxon>
        <taxon>Gunneridae</taxon>
        <taxon>Pentapetalae</taxon>
        <taxon>rosids</taxon>
        <taxon>malvids</taxon>
        <taxon>Brassicales</taxon>
        <taxon>Brassicaceae</taxon>
        <taxon>Arabideae</taxon>
        <taxon>Arabis</taxon>
    </lineage>
</organism>
<keyword evidence="3" id="KW-1185">Reference proteome</keyword>
<sequence length="426" mass="49134">MKGARKHDYGQTKDRLPSQEHEPRKRFHFDSSMVRKDHRSDRITREYQPKETRSRDDHSGSEIYTRTSKQWSNHLPQIEENHYSGMESLHKEALMRRGSSRESGEKANQLQNQPGRSQEGSGNSKTLSRRLALERVQRYNEEVPEGSTNTKSNSRRPVHERLETTQPSKGEGENDGPPERKINLSLAHARELHEEEKTSVDYIITDDDEAEIDENEFGWYDEIAHMVASKIIVEINKLERKVNDFVAAVGELKSAINVIDISIGQECLKKAINQYLESKVRTTTYVLQSYPKAASLVGDYQCAKRLLHRARECYLIGTGEATAELYVRNLGKLNEKLKGMTSLSLRGVTTTVKDFADIHGRTKCLQAKVVDLLIRHTRENFSKFSKIQKKERHQLQKQLMQYFSEENAANVDAGRFYFPFKLDKTY</sequence>
<protein>
    <submittedName>
        <fullName evidence="2">Uncharacterized protein</fullName>
    </submittedName>
</protein>
<accession>A0A565BC16</accession>
<feature type="compositionally biased region" description="Polar residues" evidence="1">
    <location>
        <begin position="62"/>
        <end position="75"/>
    </location>
</feature>
<name>A0A565BC16_9BRAS</name>
<comment type="caution">
    <text evidence="2">The sequence shown here is derived from an EMBL/GenBank/DDBJ whole genome shotgun (WGS) entry which is preliminary data.</text>
</comment>
<evidence type="ECO:0000313" key="2">
    <source>
        <dbReference type="EMBL" id="VVA99168.1"/>
    </source>
</evidence>
<feature type="compositionally biased region" description="Basic and acidic residues" evidence="1">
    <location>
        <begin position="77"/>
        <end position="105"/>
    </location>
</feature>
<feature type="compositionally biased region" description="Basic and acidic residues" evidence="1">
    <location>
        <begin position="131"/>
        <end position="141"/>
    </location>
</feature>
<feature type="compositionally biased region" description="Basic and acidic residues" evidence="1">
    <location>
        <begin position="1"/>
        <end position="23"/>
    </location>
</feature>
<feature type="region of interest" description="Disordered" evidence="1">
    <location>
        <begin position="1"/>
        <end position="180"/>
    </location>
</feature>
<evidence type="ECO:0000313" key="3">
    <source>
        <dbReference type="Proteomes" id="UP000489600"/>
    </source>
</evidence>
<dbReference type="AlphaFoldDB" id="A0A565BC16"/>
<reference evidence="2" key="1">
    <citation type="submission" date="2019-07" db="EMBL/GenBank/DDBJ databases">
        <authorList>
            <person name="Dittberner H."/>
        </authorList>
    </citation>
    <scope>NUCLEOTIDE SEQUENCE [LARGE SCALE GENOMIC DNA]</scope>
</reference>
<evidence type="ECO:0000256" key="1">
    <source>
        <dbReference type="SAM" id="MobiDB-lite"/>
    </source>
</evidence>
<feature type="compositionally biased region" description="Polar residues" evidence="1">
    <location>
        <begin position="106"/>
        <end position="126"/>
    </location>
</feature>
<dbReference type="Proteomes" id="UP000489600">
    <property type="component" value="Unassembled WGS sequence"/>
</dbReference>
<proteinExistence type="predicted"/>
<gene>
    <name evidence="2" type="ORF">ANE_LOCUS9613</name>
</gene>
<dbReference type="EMBL" id="CABITT030000003">
    <property type="protein sequence ID" value="VVA99168.1"/>
    <property type="molecule type" value="Genomic_DNA"/>
</dbReference>